<gene>
    <name evidence="1" type="ORF">CK203_113344</name>
</gene>
<organism evidence="1 2">
    <name type="scientific">Vitis vinifera</name>
    <name type="common">Grape</name>
    <dbReference type="NCBI Taxonomy" id="29760"/>
    <lineage>
        <taxon>Eukaryota</taxon>
        <taxon>Viridiplantae</taxon>
        <taxon>Streptophyta</taxon>
        <taxon>Embryophyta</taxon>
        <taxon>Tracheophyta</taxon>
        <taxon>Spermatophyta</taxon>
        <taxon>Magnoliopsida</taxon>
        <taxon>eudicotyledons</taxon>
        <taxon>Gunneridae</taxon>
        <taxon>Pentapetalae</taxon>
        <taxon>rosids</taxon>
        <taxon>Vitales</taxon>
        <taxon>Vitaceae</taxon>
        <taxon>Viteae</taxon>
        <taxon>Vitis</taxon>
    </lineage>
</organism>
<evidence type="ECO:0008006" key="3">
    <source>
        <dbReference type="Google" id="ProtNLM"/>
    </source>
</evidence>
<proteinExistence type="predicted"/>
<name>A0A438C496_VITVI</name>
<evidence type="ECO:0000313" key="2">
    <source>
        <dbReference type="Proteomes" id="UP000288805"/>
    </source>
</evidence>
<reference evidence="1 2" key="1">
    <citation type="journal article" date="2018" name="PLoS Genet.">
        <title>Population sequencing reveals clonal diversity and ancestral inbreeding in the grapevine cultivar Chardonnay.</title>
        <authorList>
            <person name="Roach M.J."/>
            <person name="Johnson D.L."/>
            <person name="Bohlmann J."/>
            <person name="van Vuuren H.J."/>
            <person name="Jones S.J."/>
            <person name="Pretorius I.S."/>
            <person name="Schmidt S.A."/>
            <person name="Borneman A.R."/>
        </authorList>
    </citation>
    <scope>NUCLEOTIDE SEQUENCE [LARGE SCALE GENOMIC DNA]</scope>
    <source>
        <strain evidence="2">cv. Chardonnay</strain>
        <tissue evidence="1">Leaf</tissue>
    </source>
</reference>
<comment type="caution">
    <text evidence="1">The sequence shown here is derived from an EMBL/GenBank/DDBJ whole genome shotgun (WGS) entry which is preliminary data.</text>
</comment>
<dbReference type="EMBL" id="QGNW01002555">
    <property type="protein sequence ID" value="RVW18055.1"/>
    <property type="molecule type" value="Genomic_DNA"/>
</dbReference>
<protein>
    <recommendedName>
        <fullName evidence="3">Retrotransposon gag domain-containing protein</fullName>
    </recommendedName>
</protein>
<dbReference type="Proteomes" id="UP000288805">
    <property type="component" value="Unassembled WGS sequence"/>
</dbReference>
<accession>A0A438C496</accession>
<evidence type="ECO:0000313" key="1">
    <source>
        <dbReference type="EMBL" id="RVW18055.1"/>
    </source>
</evidence>
<sequence length="289" mass="32805">MRAPKPCAWKQATRLSHGHLDMARAHTSMWGRHTDAPDTWSAGWCMLPRSEGLDQRHAGEHPIIRGTFVASQWQLARTLGDQVKQPIDLQLAEEMMACASGWHVQATIWVVGGYARQLWAVLASCITTSWEGRLAKDESLALRTREKFNEIFRDVTIGIRARTRDGWCPMEEDIIVLKKAVLQGSSSGPKAPSKVQVPKPKGFNGNRNVKELENFLWDMEPFFKAAHIPNDEKVSITSIYLTGDVKLWWRTRMEDDAESGRPQIIAWETLKKELNDQFLPTNTAWVAKC</sequence>
<dbReference type="AlphaFoldDB" id="A0A438C496"/>